<dbReference type="Proteomes" id="UP001530293">
    <property type="component" value="Unassembled WGS sequence"/>
</dbReference>
<proteinExistence type="predicted"/>
<protein>
    <recommendedName>
        <fullName evidence="1">Helicase-associated domain-containing protein</fullName>
    </recommendedName>
</protein>
<dbReference type="Pfam" id="PF03457">
    <property type="entry name" value="HA"/>
    <property type="match status" value="1"/>
</dbReference>
<reference evidence="2 3" key="1">
    <citation type="submission" date="2024-10" db="EMBL/GenBank/DDBJ databases">
        <title>Updated reference genomes for cyclostephanoid diatoms.</title>
        <authorList>
            <person name="Roberts W.R."/>
            <person name="Alverson A.J."/>
        </authorList>
    </citation>
    <scope>NUCLEOTIDE SEQUENCE [LARGE SCALE GENOMIC DNA]</scope>
    <source>
        <strain evidence="2 3">AJA232-27</strain>
    </source>
</reference>
<evidence type="ECO:0000313" key="2">
    <source>
        <dbReference type="EMBL" id="KAL3766272.1"/>
    </source>
</evidence>
<dbReference type="InterPro" id="IPR005114">
    <property type="entry name" value="Helicase_assoc"/>
</dbReference>
<sequence>MVLDRVMVAALLAASVSAIVAFMIEPLHVSTAPYLPVARPTPMRSPIECSAASPSSSGEGDETIILPTFITSPVLALVYPALLAHKDKYGNPNIPLGSVDGKRCKTLRRMHFQNKLTSEETTYLTELGFRFHSFEDVYYECDFDEMLSKLLAYHRQFETYQVPKKYEADPELGAWVTMLRRLRRTNDLPKEQMDKLDAINFEWTSNRKCGSSFMKEYREVLSYLSKVVEAGGDIKELLHEDNHFVLKWVTAQRLAYENGNLSESRVKYMDELPGIDWRNPTSWA</sequence>
<gene>
    <name evidence="2" type="ORF">ACHAWU_005664</name>
</gene>
<dbReference type="AlphaFoldDB" id="A0ABD3MRH2"/>
<comment type="caution">
    <text evidence="2">The sequence shown here is derived from an EMBL/GenBank/DDBJ whole genome shotgun (WGS) entry which is preliminary data.</text>
</comment>
<name>A0ABD3MRH2_9STRA</name>
<organism evidence="2 3">
    <name type="scientific">Discostella pseudostelligera</name>
    <dbReference type="NCBI Taxonomy" id="259834"/>
    <lineage>
        <taxon>Eukaryota</taxon>
        <taxon>Sar</taxon>
        <taxon>Stramenopiles</taxon>
        <taxon>Ochrophyta</taxon>
        <taxon>Bacillariophyta</taxon>
        <taxon>Coscinodiscophyceae</taxon>
        <taxon>Thalassiosirophycidae</taxon>
        <taxon>Stephanodiscales</taxon>
        <taxon>Stephanodiscaceae</taxon>
        <taxon>Discostella</taxon>
    </lineage>
</organism>
<feature type="domain" description="Helicase-associated" evidence="1">
    <location>
        <begin position="142"/>
        <end position="201"/>
    </location>
</feature>
<accession>A0ABD3MRH2</accession>
<dbReference type="PANTHER" id="PTHR33418">
    <property type="entry name" value="HELICASE-ASSOCIATED"/>
    <property type="match status" value="1"/>
</dbReference>
<evidence type="ECO:0000259" key="1">
    <source>
        <dbReference type="Pfam" id="PF03457"/>
    </source>
</evidence>
<dbReference type="PANTHER" id="PTHR33418:SF1">
    <property type="entry name" value="HELICASE-ASSOCIATED DOMAIN-CONTAINING PROTEIN"/>
    <property type="match status" value="1"/>
</dbReference>
<keyword evidence="3" id="KW-1185">Reference proteome</keyword>
<dbReference type="Gene3D" id="6.10.140.530">
    <property type="match status" value="1"/>
</dbReference>
<dbReference type="EMBL" id="JALLBG020000087">
    <property type="protein sequence ID" value="KAL3766272.1"/>
    <property type="molecule type" value="Genomic_DNA"/>
</dbReference>
<evidence type="ECO:0000313" key="3">
    <source>
        <dbReference type="Proteomes" id="UP001530293"/>
    </source>
</evidence>